<sequence>MSTFVLVPGFWLGAWAWREVTERLRADGHTAYPLTLTGLADREHLGGPATGLDTHIDDIVNTIVHEDLREVVLVAHSGAGGPVTGAADRVPGRIAKVVYLDSGPLADGQSQLDFYPPKGREFVSSRLTDGWRYGPPSWQEQAALGASPAGIPEDAKPGIAARMTPQPYGTLTQPLRLSGTGAAPPKALVTCSFPLDQVKAMIATGHPLFAALAGPEWELHALPTGHWPMFSRPSDTACLLGSL</sequence>
<dbReference type="PANTHER" id="PTHR37017">
    <property type="entry name" value="AB HYDROLASE-1 DOMAIN-CONTAINING PROTEIN-RELATED"/>
    <property type="match status" value="1"/>
</dbReference>
<dbReference type="InterPro" id="IPR000073">
    <property type="entry name" value="AB_hydrolase_1"/>
</dbReference>
<organism evidence="2 3">
    <name type="scientific">Sphaerisporangium siamense</name>
    <dbReference type="NCBI Taxonomy" id="795645"/>
    <lineage>
        <taxon>Bacteria</taxon>
        <taxon>Bacillati</taxon>
        <taxon>Actinomycetota</taxon>
        <taxon>Actinomycetes</taxon>
        <taxon>Streptosporangiales</taxon>
        <taxon>Streptosporangiaceae</taxon>
        <taxon>Sphaerisporangium</taxon>
    </lineage>
</organism>
<proteinExistence type="predicted"/>
<dbReference type="PANTHER" id="PTHR37017:SF10">
    <property type="entry name" value="AB HYDROLASE-1 DOMAIN-CONTAINING PROTEIN"/>
    <property type="match status" value="1"/>
</dbReference>
<evidence type="ECO:0000259" key="1">
    <source>
        <dbReference type="Pfam" id="PF12697"/>
    </source>
</evidence>
<dbReference type="InterPro" id="IPR029058">
    <property type="entry name" value="AB_hydrolase_fold"/>
</dbReference>
<dbReference type="GO" id="GO:0003824">
    <property type="term" value="F:catalytic activity"/>
    <property type="evidence" value="ECO:0007669"/>
    <property type="project" value="UniProtKB-ARBA"/>
</dbReference>
<dbReference type="Gene3D" id="3.40.50.1820">
    <property type="entry name" value="alpha/beta hydrolase"/>
    <property type="match status" value="1"/>
</dbReference>
<gene>
    <name evidence="2" type="ORF">BJ982_005530</name>
</gene>
<accession>A0A7W7DE41</accession>
<dbReference type="Pfam" id="PF12697">
    <property type="entry name" value="Abhydrolase_6"/>
    <property type="match status" value="1"/>
</dbReference>
<dbReference type="Proteomes" id="UP000542210">
    <property type="component" value="Unassembled WGS sequence"/>
</dbReference>
<comment type="caution">
    <text evidence="2">The sequence shown here is derived from an EMBL/GenBank/DDBJ whole genome shotgun (WGS) entry which is preliminary data.</text>
</comment>
<feature type="domain" description="AB hydrolase-1" evidence="1">
    <location>
        <begin position="4"/>
        <end position="235"/>
    </location>
</feature>
<protein>
    <submittedName>
        <fullName evidence="2">Pimeloyl-ACP methyl ester carboxylesterase</fullName>
    </submittedName>
</protein>
<dbReference type="RefSeq" id="WP_184884757.1">
    <property type="nucleotide sequence ID" value="NZ_BOOV01000001.1"/>
</dbReference>
<name>A0A7W7DE41_9ACTN</name>
<dbReference type="SUPFAM" id="SSF53474">
    <property type="entry name" value="alpha/beta-Hydrolases"/>
    <property type="match status" value="1"/>
</dbReference>
<dbReference type="EMBL" id="JACHND010000001">
    <property type="protein sequence ID" value="MBB4703986.1"/>
    <property type="molecule type" value="Genomic_DNA"/>
</dbReference>
<reference evidence="2 3" key="1">
    <citation type="submission" date="2020-08" db="EMBL/GenBank/DDBJ databases">
        <title>Sequencing the genomes of 1000 actinobacteria strains.</title>
        <authorList>
            <person name="Klenk H.-P."/>
        </authorList>
    </citation>
    <scope>NUCLEOTIDE SEQUENCE [LARGE SCALE GENOMIC DNA]</scope>
    <source>
        <strain evidence="2 3">DSM 45784</strain>
    </source>
</reference>
<evidence type="ECO:0000313" key="2">
    <source>
        <dbReference type="EMBL" id="MBB4703986.1"/>
    </source>
</evidence>
<dbReference type="InterPro" id="IPR052897">
    <property type="entry name" value="Sec-Metab_Biosynth_Hydrolase"/>
</dbReference>
<evidence type="ECO:0000313" key="3">
    <source>
        <dbReference type="Proteomes" id="UP000542210"/>
    </source>
</evidence>
<dbReference type="AlphaFoldDB" id="A0A7W7DE41"/>
<keyword evidence="3" id="KW-1185">Reference proteome</keyword>